<dbReference type="Proteomes" id="UP000623678">
    <property type="component" value="Unassembled WGS sequence"/>
</dbReference>
<gene>
    <name evidence="1" type="ORF">H8705_13410</name>
</gene>
<dbReference type="Pfam" id="PF20765">
    <property type="entry name" value="Phage_tail_terminator_8"/>
    <property type="match status" value="1"/>
</dbReference>
<organism evidence="1 2">
    <name type="scientific">Youxingia wuxianensis</name>
    <dbReference type="NCBI Taxonomy" id="2763678"/>
    <lineage>
        <taxon>Bacteria</taxon>
        <taxon>Bacillati</taxon>
        <taxon>Bacillota</taxon>
        <taxon>Clostridia</taxon>
        <taxon>Eubacteriales</taxon>
        <taxon>Oscillospiraceae</taxon>
        <taxon>Youxingia</taxon>
    </lineage>
</organism>
<name>A0A926ESD2_9FIRM</name>
<dbReference type="EMBL" id="JACRTD010000017">
    <property type="protein sequence ID" value="MBC8586577.1"/>
    <property type="molecule type" value="Genomic_DNA"/>
</dbReference>
<accession>A0A926ESD2</accession>
<sequence length="158" mass="18149">MNNNIIRDKSLQDRIDNKTLTIADHVRISLAEFLSSLFPGVKVYLNQNQQKLALPSLFVGFYEIANQQRMIDTSEYEFGFELSYIPDDKHSNTELTHAIFLIMQNLHFIDSEIGQFAVYSKNSDITDRIAHVTGLIRVMEITTPNDPMINQAEKELIV</sequence>
<dbReference type="InterPro" id="IPR049254">
    <property type="entry name" value="Phage_tail_terminator"/>
</dbReference>
<dbReference type="RefSeq" id="WP_262396296.1">
    <property type="nucleotide sequence ID" value="NZ_JACRTD010000017.1"/>
</dbReference>
<comment type="caution">
    <text evidence="1">The sequence shown here is derived from an EMBL/GenBank/DDBJ whole genome shotgun (WGS) entry which is preliminary data.</text>
</comment>
<keyword evidence="2" id="KW-1185">Reference proteome</keyword>
<dbReference type="AlphaFoldDB" id="A0A926ESD2"/>
<reference evidence="1" key="1">
    <citation type="submission" date="2020-08" db="EMBL/GenBank/DDBJ databases">
        <title>Genome public.</title>
        <authorList>
            <person name="Liu C."/>
            <person name="Sun Q."/>
        </authorList>
    </citation>
    <scope>NUCLEOTIDE SEQUENCE</scope>
    <source>
        <strain evidence="1">NSJ-64</strain>
    </source>
</reference>
<proteinExistence type="predicted"/>
<evidence type="ECO:0000313" key="1">
    <source>
        <dbReference type="EMBL" id="MBC8586577.1"/>
    </source>
</evidence>
<protein>
    <submittedName>
        <fullName evidence="1">Uncharacterized protein</fullName>
    </submittedName>
</protein>
<evidence type="ECO:0000313" key="2">
    <source>
        <dbReference type="Proteomes" id="UP000623678"/>
    </source>
</evidence>